<dbReference type="GO" id="GO:0050228">
    <property type="term" value="F:pterin deaminase activity"/>
    <property type="evidence" value="ECO:0007669"/>
    <property type="project" value="UniProtKB-EC"/>
</dbReference>
<proteinExistence type="inferred from homology"/>
<dbReference type="Proteomes" id="UP000282433">
    <property type="component" value="Chromosome"/>
</dbReference>
<dbReference type="Gene3D" id="2.30.40.10">
    <property type="entry name" value="Urease, subunit C, domain 1"/>
    <property type="match status" value="2"/>
</dbReference>
<dbReference type="PANTHER" id="PTHR43794:SF11">
    <property type="entry name" value="AMIDOHYDROLASE-RELATED DOMAIN-CONTAINING PROTEIN"/>
    <property type="match status" value="1"/>
</dbReference>
<evidence type="ECO:0000256" key="2">
    <source>
        <dbReference type="ARBA" id="ARBA00022801"/>
    </source>
</evidence>
<dbReference type="InterPro" id="IPR032466">
    <property type="entry name" value="Metal_Hydrolase"/>
</dbReference>
<dbReference type="SUPFAM" id="SSF51338">
    <property type="entry name" value="Composite domain of metallo-dependent hydrolases"/>
    <property type="match status" value="1"/>
</dbReference>
<dbReference type="CDD" id="cd01298">
    <property type="entry name" value="ATZ_TRZ_like"/>
    <property type="match status" value="1"/>
</dbReference>
<dbReference type="PANTHER" id="PTHR43794">
    <property type="entry name" value="AMINOHYDROLASE SSNA-RELATED"/>
    <property type="match status" value="1"/>
</dbReference>
<dbReference type="EMBL" id="LR134162">
    <property type="protein sequence ID" value="VEB08324.1"/>
    <property type="molecule type" value="Genomic_DNA"/>
</dbReference>
<evidence type="ECO:0000313" key="5">
    <source>
        <dbReference type="Proteomes" id="UP000282433"/>
    </source>
</evidence>
<dbReference type="InterPro" id="IPR006680">
    <property type="entry name" value="Amidohydro-rel"/>
</dbReference>
<feature type="domain" description="Amidohydrolase-related" evidence="3">
    <location>
        <begin position="164"/>
        <end position="522"/>
    </location>
</feature>
<dbReference type="AlphaFoldDB" id="A0A3S4GVU6"/>
<dbReference type="EC" id="3.5.4.11" evidence="4"/>
<reference evidence="4 5" key="1">
    <citation type="submission" date="2018-12" db="EMBL/GenBank/DDBJ databases">
        <authorList>
            <consortium name="Pathogen Informatics"/>
        </authorList>
    </citation>
    <scope>NUCLEOTIDE SEQUENCE [LARGE SCALE GENOMIC DNA]</scope>
    <source>
        <strain evidence="4 5">NCTC13635</strain>
    </source>
</reference>
<comment type="similarity">
    <text evidence="1">Belongs to the metallo-dependent hydrolases superfamily. ATZ/TRZ family.</text>
</comment>
<dbReference type="Gene3D" id="3.20.20.140">
    <property type="entry name" value="Metal-dependent hydrolases"/>
    <property type="match status" value="1"/>
</dbReference>
<evidence type="ECO:0000256" key="1">
    <source>
        <dbReference type="ARBA" id="ARBA00006745"/>
    </source>
</evidence>
<accession>A0A3S4GVU6</accession>
<name>A0A3S4GVU6_KLEPN</name>
<gene>
    <name evidence="4" type="ORF">NCTC13635_07462</name>
</gene>
<dbReference type="InterPro" id="IPR011059">
    <property type="entry name" value="Metal-dep_hydrolase_composite"/>
</dbReference>
<sequence>MAKFVRASMEGWVSYLKDPAPGNALIKQDNPKMTDDLLAWGVTQIREHHLIDGGDAASQGWGTMTDARWQKTRDFMVSAGLLAAATDWKQAYTTEFVQAMQVKTLRSDAMSLMIKNAHAILSGLPGEAARLAGPDIRIRDGKIAAIGSLTPLPEERQIDARDCVIYPAWVNTHHHLFQSLLKGEPQGLNQSLTAWLSATPYRFRAAFDEHTFRLAVRIGLVELLRSGCASVADHNYLYWPDMPFDTSEIVFSEGEALGMRIVLCRGGATQGRAVEQDLPVALRPETFDGYMADVERLVSRYHDPRPESLRRVVMAPTTVLHSAPGAQLREMAKLARQLGIRLHSHLSETVDYLDAARQKFAMTPVQFCAEHDWLGNDVWFAHLVKLLPEEIALLGRTGTGIAHCPQSNGRLGSGIADLLALEQAGVPVSLGVDGAASNEAADMQSEAHAAWLLQRARKGMLAQPRYAGGTFEGGADAATVEDVVRWGSAGGAQILGLAQSGTLQVGMQADLAIYRLDDPRYFGLHDMAIGPVACGGRAALKALLLQWPPHRGRRRHSRSRP</sequence>
<dbReference type="Pfam" id="PF01979">
    <property type="entry name" value="Amidohydro_1"/>
    <property type="match status" value="1"/>
</dbReference>
<keyword evidence="2 4" id="KW-0378">Hydrolase</keyword>
<dbReference type="NCBIfam" id="NF009059">
    <property type="entry name" value="PRK12393.1"/>
    <property type="match status" value="1"/>
</dbReference>
<dbReference type="Gene3D" id="3.40.190.10">
    <property type="entry name" value="Periplasmic binding protein-like II"/>
    <property type="match status" value="1"/>
</dbReference>
<dbReference type="InterPro" id="IPR050287">
    <property type="entry name" value="MTA/SAH_deaminase"/>
</dbReference>
<evidence type="ECO:0000313" key="4">
    <source>
        <dbReference type="EMBL" id="VEB08324.1"/>
    </source>
</evidence>
<protein>
    <submittedName>
        <fullName evidence="4">Amidohydrolase</fullName>
        <ecNumber evidence="4">3.5.4.11</ecNumber>
    </submittedName>
</protein>
<organism evidence="4 5">
    <name type="scientific">Klebsiella pneumoniae</name>
    <dbReference type="NCBI Taxonomy" id="573"/>
    <lineage>
        <taxon>Bacteria</taxon>
        <taxon>Pseudomonadati</taxon>
        <taxon>Pseudomonadota</taxon>
        <taxon>Gammaproteobacteria</taxon>
        <taxon>Enterobacterales</taxon>
        <taxon>Enterobacteriaceae</taxon>
        <taxon>Klebsiella/Raoultella group</taxon>
        <taxon>Klebsiella</taxon>
        <taxon>Klebsiella pneumoniae complex</taxon>
    </lineage>
</organism>
<dbReference type="SUPFAM" id="SSF51556">
    <property type="entry name" value="Metallo-dependent hydrolases"/>
    <property type="match status" value="1"/>
</dbReference>
<evidence type="ECO:0000259" key="3">
    <source>
        <dbReference type="Pfam" id="PF01979"/>
    </source>
</evidence>